<gene>
    <name evidence="2" type="ORF">SDC9_66797</name>
</gene>
<evidence type="ECO:0000313" key="2">
    <source>
        <dbReference type="EMBL" id="MPM20368.1"/>
    </source>
</evidence>
<evidence type="ECO:0000259" key="1">
    <source>
        <dbReference type="Pfam" id="PF07883"/>
    </source>
</evidence>
<protein>
    <recommendedName>
        <fullName evidence="1">Cupin type-2 domain-containing protein</fullName>
    </recommendedName>
</protein>
<dbReference type="InterPro" id="IPR052535">
    <property type="entry name" value="Bacilysin_H2HPP_isomerase"/>
</dbReference>
<name>A0A644XX48_9ZZZZ</name>
<dbReference type="Gene3D" id="2.60.120.10">
    <property type="entry name" value="Jelly Rolls"/>
    <property type="match status" value="1"/>
</dbReference>
<accession>A0A644XX48</accession>
<feature type="domain" description="Cupin type-2" evidence="1">
    <location>
        <begin position="33"/>
        <end position="97"/>
    </location>
</feature>
<dbReference type="SUPFAM" id="SSF51182">
    <property type="entry name" value="RmlC-like cupins"/>
    <property type="match status" value="1"/>
</dbReference>
<dbReference type="AlphaFoldDB" id="A0A644XX48"/>
<dbReference type="PANTHER" id="PTHR40112:SF1">
    <property type="entry name" value="H2HPP ISOMERASE"/>
    <property type="match status" value="1"/>
</dbReference>
<reference evidence="2" key="1">
    <citation type="submission" date="2019-08" db="EMBL/GenBank/DDBJ databases">
        <authorList>
            <person name="Kucharzyk K."/>
            <person name="Murdoch R.W."/>
            <person name="Higgins S."/>
            <person name="Loffler F."/>
        </authorList>
    </citation>
    <scope>NUCLEOTIDE SEQUENCE</scope>
</reference>
<sequence>MKTFDMETVEKFTGRPGFIGKFIHSEGFTFAQWEIKKGTELVFHDHPHEQTTLLLAGKMELGTADKKVTLTPGQGIVFAGGEAHGGFALEDCLVIDVFCPVREDFKKLQQEQK</sequence>
<dbReference type="PANTHER" id="PTHR40112">
    <property type="entry name" value="H2HPP ISOMERASE"/>
    <property type="match status" value="1"/>
</dbReference>
<dbReference type="EMBL" id="VSSQ01003366">
    <property type="protein sequence ID" value="MPM20368.1"/>
    <property type="molecule type" value="Genomic_DNA"/>
</dbReference>
<dbReference type="InterPro" id="IPR014710">
    <property type="entry name" value="RmlC-like_jellyroll"/>
</dbReference>
<proteinExistence type="predicted"/>
<dbReference type="CDD" id="cd02238">
    <property type="entry name" value="cupin_KdgF"/>
    <property type="match status" value="1"/>
</dbReference>
<dbReference type="Pfam" id="PF07883">
    <property type="entry name" value="Cupin_2"/>
    <property type="match status" value="1"/>
</dbReference>
<dbReference type="InterPro" id="IPR011051">
    <property type="entry name" value="RmlC_Cupin_sf"/>
</dbReference>
<dbReference type="InterPro" id="IPR013096">
    <property type="entry name" value="Cupin_2"/>
</dbReference>
<comment type="caution">
    <text evidence="2">The sequence shown here is derived from an EMBL/GenBank/DDBJ whole genome shotgun (WGS) entry which is preliminary data.</text>
</comment>
<organism evidence="2">
    <name type="scientific">bioreactor metagenome</name>
    <dbReference type="NCBI Taxonomy" id="1076179"/>
    <lineage>
        <taxon>unclassified sequences</taxon>
        <taxon>metagenomes</taxon>
        <taxon>ecological metagenomes</taxon>
    </lineage>
</organism>